<evidence type="ECO:0000256" key="6">
    <source>
        <dbReference type="SAM" id="Phobius"/>
    </source>
</evidence>
<evidence type="ECO:0000256" key="1">
    <source>
        <dbReference type="ARBA" id="ARBA00004651"/>
    </source>
</evidence>
<feature type="transmembrane region" description="Helical" evidence="6">
    <location>
        <begin position="205"/>
        <end position="223"/>
    </location>
</feature>
<dbReference type="Pfam" id="PF02653">
    <property type="entry name" value="BPD_transp_2"/>
    <property type="match status" value="1"/>
</dbReference>
<proteinExistence type="predicted"/>
<dbReference type="EMBL" id="JBHLWN010000027">
    <property type="protein sequence ID" value="MFC0212278.1"/>
    <property type="molecule type" value="Genomic_DNA"/>
</dbReference>
<dbReference type="InterPro" id="IPR043428">
    <property type="entry name" value="LivM-like"/>
</dbReference>
<reference evidence="7 8" key="1">
    <citation type="submission" date="2024-09" db="EMBL/GenBank/DDBJ databases">
        <authorList>
            <person name="Sun Q."/>
            <person name="Mori K."/>
        </authorList>
    </citation>
    <scope>NUCLEOTIDE SEQUENCE [LARGE SCALE GENOMIC DNA]</scope>
    <source>
        <strain evidence="7 8">CCM 7759</strain>
    </source>
</reference>
<name>A0ABV6DHZ5_9BACL</name>
<accession>A0ABV6DHZ5</accession>
<dbReference type="Proteomes" id="UP001589776">
    <property type="component" value="Unassembled WGS sequence"/>
</dbReference>
<dbReference type="CDD" id="cd06581">
    <property type="entry name" value="TM_PBP1_LivM_like"/>
    <property type="match status" value="1"/>
</dbReference>
<keyword evidence="4 6" id="KW-1133">Transmembrane helix</keyword>
<evidence type="ECO:0000313" key="8">
    <source>
        <dbReference type="Proteomes" id="UP001589776"/>
    </source>
</evidence>
<comment type="subcellular location">
    <subcellularLocation>
        <location evidence="1">Cell membrane</location>
        <topology evidence="1">Multi-pass membrane protein</topology>
    </subcellularLocation>
</comment>
<evidence type="ECO:0000256" key="5">
    <source>
        <dbReference type="ARBA" id="ARBA00023136"/>
    </source>
</evidence>
<keyword evidence="5 6" id="KW-0472">Membrane</keyword>
<feature type="transmembrane region" description="Helical" evidence="6">
    <location>
        <begin position="243"/>
        <end position="264"/>
    </location>
</feature>
<keyword evidence="2" id="KW-1003">Cell membrane</keyword>
<comment type="caution">
    <text evidence="7">The sequence shown here is derived from an EMBL/GenBank/DDBJ whole genome shotgun (WGS) entry which is preliminary data.</text>
</comment>
<evidence type="ECO:0000256" key="4">
    <source>
        <dbReference type="ARBA" id="ARBA00022989"/>
    </source>
</evidence>
<dbReference type="PANTHER" id="PTHR30482">
    <property type="entry name" value="HIGH-AFFINITY BRANCHED-CHAIN AMINO ACID TRANSPORT SYSTEM PERMEASE"/>
    <property type="match status" value="1"/>
</dbReference>
<dbReference type="PANTHER" id="PTHR30482:SF10">
    <property type="entry name" value="HIGH-AFFINITY BRANCHED-CHAIN AMINO ACID TRANSPORT PROTEIN BRAE"/>
    <property type="match status" value="1"/>
</dbReference>
<dbReference type="InterPro" id="IPR001851">
    <property type="entry name" value="ABC_transp_permease"/>
</dbReference>
<sequence>MKKPILVSLVWLFFAAAPALFGDYMMHTLILILYFAFVSQAWNIMSGFSGQFSFGHAAFYGVGAYTSSILLTKFGLSPWLGMLAGAVLAILIGLMIGFLSFRYNLKGSYFALATLAFSEILRIIVQNTEYLNKTLGILIPLEPKPSMFQFESSSGYYYVIFAFVTLITLFVYKMSRSRLGFNLIAIRENENAAQSLGVNTYRNKMLAIALSAGLTAIGGTFYAQYLLFIEPPTAFGNSTSINILLPAIIGGAGTVLGPIVGSFLTVPLSEITSAYLGHFPGVHLIVYGIIVILVMLFLPEGLVGWVENRIQRHKAKKLRDGVTAAATTEMEVRNHVILENNRSYEKV</sequence>
<feature type="transmembrane region" description="Helical" evidence="6">
    <location>
        <begin position="155"/>
        <end position="172"/>
    </location>
</feature>
<protein>
    <submittedName>
        <fullName evidence="7">Branched-chain amino acid ABC transporter permease</fullName>
    </submittedName>
</protein>
<evidence type="ECO:0000313" key="7">
    <source>
        <dbReference type="EMBL" id="MFC0212278.1"/>
    </source>
</evidence>
<feature type="transmembrane region" description="Helical" evidence="6">
    <location>
        <begin position="276"/>
        <end position="298"/>
    </location>
</feature>
<evidence type="ECO:0000256" key="2">
    <source>
        <dbReference type="ARBA" id="ARBA00022475"/>
    </source>
</evidence>
<evidence type="ECO:0000256" key="3">
    <source>
        <dbReference type="ARBA" id="ARBA00022692"/>
    </source>
</evidence>
<dbReference type="RefSeq" id="WP_377469410.1">
    <property type="nucleotide sequence ID" value="NZ_JBHLWN010000027.1"/>
</dbReference>
<feature type="transmembrane region" description="Helical" evidence="6">
    <location>
        <begin position="82"/>
        <end position="101"/>
    </location>
</feature>
<keyword evidence="3 6" id="KW-0812">Transmembrane</keyword>
<gene>
    <name evidence="7" type="ORF">ACFFK0_07365</name>
</gene>
<organism evidence="7 8">
    <name type="scientific">Paenibacillus chartarius</name>
    <dbReference type="NCBI Taxonomy" id="747481"/>
    <lineage>
        <taxon>Bacteria</taxon>
        <taxon>Bacillati</taxon>
        <taxon>Bacillota</taxon>
        <taxon>Bacilli</taxon>
        <taxon>Bacillales</taxon>
        <taxon>Paenibacillaceae</taxon>
        <taxon>Paenibacillus</taxon>
    </lineage>
</organism>
<keyword evidence="8" id="KW-1185">Reference proteome</keyword>